<gene>
    <name evidence="2" type="ORF">SAMN06264365_10996</name>
</gene>
<organism evidence="2 3">
    <name type="scientific">Actinoplanes regularis</name>
    <dbReference type="NCBI Taxonomy" id="52697"/>
    <lineage>
        <taxon>Bacteria</taxon>
        <taxon>Bacillati</taxon>
        <taxon>Actinomycetota</taxon>
        <taxon>Actinomycetes</taxon>
        <taxon>Micromonosporales</taxon>
        <taxon>Micromonosporaceae</taxon>
        <taxon>Actinoplanes</taxon>
    </lineage>
</organism>
<protein>
    <submittedName>
        <fullName evidence="2">Uncharacterized protein</fullName>
    </submittedName>
</protein>
<evidence type="ECO:0000313" key="3">
    <source>
        <dbReference type="Proteomes" id="UP000198415"/>
    </source>
</evidence>
<accession>A0A239BBC9</accession>
<dbReference type="Proteomes" id="UP000198415">
    <property type="component" value="Unassembled WGS sequence"/>
</dbReference>
<dbReference type="AlphaFoldDB" id="A0A239BBC9"/>
<dbReference type="EMBL" id="FZNR01000009">
    <property type="protein sequence ID" value="SNS05200.1"/>
    <property type="molecule type" value="Genomic_DNA"/>
</dbReference>
<keyword evidence="3" id="KW-1185">Reference proteome</keyword>
<name>A0A239BBC9_9ACTN</name>
<reference evidence="2 3" key="1">
    <citation type="submission" date="2017-06" db="EMBL/GenBank/DDBJ databases">
        <authorList>
            <person name="Kim H.J."/>
            <person name="Triplett B.A."/>
        </authorList>
    </citation>
    <scope>NUCLEOTIDE SEQUENCE [LARGE SCALE GENOMIC DNA]</scope>
    <source>
        <strain evidence="2 3">DSM 43151</strain>
    </source>
</reference>
<evidence type="ECO:0000313" key="2">
    <source>
        <dbReference type="EMBL" id="SNS05200.1"/>
    </source>
</evidence>
<feature type="compositionally biased region" description="Basic and acidic residues" evidence="1">
    <location>
        <begin position="22"/>
        <end position="47"/>
    </location>
</feature>
<feature type="region of interest" description="Disordered" evidence="1">
    <location>
        <begin position="22"/>
        <end position="54"/>
    </location>
</feature>
<proteinExistence type="predicted"/>
<dbReference type="RefSeq" id="WP_179277248.1">
    <property type="nucleotide sequence ID" value="NZ_BOMU01000059.1"/>
</dbReference>
<evidence type="ECO:0000256" key="1">
    <source>
        <dbReference type="SAM" id="MobiDB-lite"/>
    </source>
</evidence>
<sequence>MASNLFGAGGPYLGRSAAEIKADQDRARAEDAARDRTARAAGRDRRSIGKGGGR</sequence>